<dbReference type="Pfam" id="PF17768">
    <property type="entry name" value="RecJ_OB"/>
    <property type="match status" value="1"/>
</dbReference>
<proteinExistence type="inferred from homology"/>
<keyword evidence="4" id="KW-0378">Hydrolase</keyword>
<keyword evidence="5 9" id="KW-0269">Exonuclease</keyword>
<dbReference type="GO" id="GO:0008409">
    <property type="term" value="F:5'-3' exonuclease activity"/>
    <property type="evidence" value="ECO:0007669"/>
    <property type="project" value="InterPro"/>
</dbReference>
<evidence type="ECO:0000259" key="7">
    <source>
        <dbReference type="Pfam" id="PF02272"/>
    </source>
</evidence>
<feature type="domain" description="DDH" evidence="6">
    <location>
        <begin position="78"/>
        <end position="229"/>
    </location>
</feature>
<dbReference type="Pfam" id="PF01368">
    <property type="entry name" value="DHH"/>
    <property type="match status" value="1"/>
</dbReference>
<dbReference type="InterPro" id="IPR051673">
    <property type="entry name" value="SSDNA_exonuclease_RecJ"/>
</dbReference>
<dbReference type="NCBIfam" id="TIGR00644">
    <property type="entry name" value="recJ"/>
    <property type="match status" value="1"/>
</dbReference>
<name>A0A1F4T4L1_UNCSA</name>
<protein>
    <recommendedName>
        <fullName evidence="2">Single-stranded-DNA-specific exonuclease RecJ</fullName>
    </recommendedName>
</protein>
<evidence type="ECO:0000259" key="6">
    <source>
        <dbReference type="Pfam" id="PF01368"/>
    </source>
</evidence>
<feature type="domain" description="DHHA1" evidence="7">
    <location>
        <begin position="345"/>
        <end position="435"/>
    </location>
</feature>
<evidence type="ECO:0000259" key="8">
    <source>
        <dbReference type="Pfam" id="PF17768"/>
    </source>
</evidence>
<dbReference type="PANTHER" id="PTHR30255">
    <property type="entry name" value="SINGLE-STRANDED-DNA-SPECIFIC EXONUCLEASE RECJ"/>
    <property type="match status" value="1"/>
</dbReference>
<dbReference type="InterPro" id="IPR003156">
    <property type="entry name" value="DHHA1_dom"/>
</dbReference>
<dbReference type="GO" id="GO:0003676">
    <property type="term" value="F:nucleic acid binding"/>
    <property type="evidence" value="ECO:0007669"/>
    <property type="project" value="InterPro"/>
</dbReference>
<dbReference type="InterPro" id="IPR001667">
    <property type="entry name" value="DDH_dom"/>
</dbReference>
<dbReference type="Gene3D" id="3.90.1640.30">
    <property type="match status" value="1"/>
</dbReference>
<comment type="similarity">
    <text evidence="1">Belongs to the RecJ family.</text>
</comment>
<dbReference type="InterPro" id="IPR004610">
    <property type="entry name" value="RecJ"/>
</dbReference>
<organism evidence="9 10">
    <name type="scientific">candidate division WOR-1 bacterium RIFOXYC12_FULL_54_18</name>
    <dbReference type="NCBI Taxonomy" id="1802584"/>
    <lineage>
        <taxon>Bacteria</taxon>
        <taxon>Bacillati</taxon>
        <taxon>Saganbacteria</taxon>
    </lineage>
</organism>
<dbReference type="SUPFAM" id="SSF64182">
    <property type="entry name" value="DHH phosphoesterases"/>
    <property type="match status" value="1"/>
</dbReference>
<dbReference type="AlphaFoldDB" id="A0A1F4T4L1"/>
<reference evidence="9 10" key="1">
    <citation type="journal article" date="2016" name="Nat. Commun.">
        <title>Thousands of microbial genomes shed light on interconnected biogeochemical processes in an aquifer system.</title>
        <authorList>
            <person name="Anantharaman K."/>
            <person name="Brown C.T."/>
            <person name="Hug L.A."/>
            <person name="Sharon I."/>
            <person name="Castelle C.J."/>
            <person name="Probst A.J."/>
            <person name="Thomas B.C."/>
            <person name="Singh A."/>
            <person name="Wilkins M.J."/>
            <person name="Karaoz U."/>
            <person name="Brodie E.L."/>
            <person name="Williams K.H."/>
            <person name="Hubbard S.S."/>
            <person name="Banfield J.F."/>
        </authorList>
    </citation>
    <scope>NUCLEOTIDE SEQUENCE [LARGE SCALE GENOMIC DNA]</scope>
</reference>
<dbReference type="InterPro" id="IPR038763">
    <property type="entry name" value="DHH_sf"/>
</dbReference>
<evidence type="ECO:0000313" key="9">
    <source>
        <dbReference type="EMBL" id="OGC27429.1"/>
    </source>
</evidence>
<dbReference type="GO" id="GO:0006281">
    <property type="term" value="P:DNA repair"/>
    <property type="evidence" value="ECO:0007669"/>
    <property type="project" value="InterPro"/>
</dbReference>
<keyword evidence="3" id="KW-0540">Nuclease</keyword>
<dbReference type="InterPro" id="IPR041122">
    <property type="entry name" value="RecJ_OB"/>
</dbReference>
<gene>
    <name evidence="9" type="ORF">A3K49_00120</name>
</gene>
<dbReference type="EMBL" id="MEUG01000001">
    <property type="protein sequence ID" value="OGC27429.1"/>
    <property type="molecule type" value="Genomic_DNA"/>
</dbReference>
<evidence type="ECO:0000256" key="1">
    <source>
        <dbReference type="ARBA" id="ARBA00005915"/>
    </source>
</evidence>
<evidence type="ECO:0000256" key="3">
    <source>
        <dbReference type="ARBA" id="ARBA00022722"/>
    </source>
</evidence>
<comment type="caution">
    <text evidence="9">The sequence shown here is derived from an EMBL/GenBank/DDBJ whole genome shotgun (WGS) entry which is preliminary data.</text>
</comment>
<evidence type="ECO:0000256" key="5">
    <source>
        <dbReference type="ARBA" id="ARBA00022839"/>
    </source>
</evidence>
<evidence type="ECO:0000313" key="10">
    <source>
        <dbReference type="Proteomes" id="UP000178602"/>
    </source>
</evidence>
<evidence type="ECO:0000256" key="2">
    <source>
        <dbReference type="ARBA" id="ARBA00019841"/>
    </source>
</evidence>
<dbReference type="Pfam" id="PF02272">
    <property type="entry name" value="DHHA1"/>
    <property type="match status" value="1"/>
</dbReference>
<dbReference type="Gene3D" id="2.40.50.460">
    <property type="match status" value="1"/>
</dbReference>
<dbReference type="PANTHER" id="PTHR30255:SF2">
    <property type="entry name" value="SINGLE-STRANDED-DNA-SPECIFIC EXONUCLEASE RECJ"/>
    <property type="match status" value="1"/>
</dbReference>
<sequence length="566" mass="60628">MKKWVLSCFDEPRIDELSTRLGTSRLIGSLLLARGTSDLEGAAAFLAPKISSLRDPFDISGIKEASQRVLMAGQRKEKVVVFGDYDVDGVTGTAIASQALKAIGVLTSYYIPHRYDEGYGLSLAAVKKLADEGIKLIITVDCGISNFKEISYAKELGVDVVVTDHHNLPLALPPAAAIVNPKSLPPGHPSRELCGAGVAFKFAWGLLRTAGLKDSLFLTSLLDLAALGTLADVVPLTGENRVLAAAGLNLINKRQRLGIKKLAEAAGLNGVIAADQIYFGLAPRLNAAGRLEHAGRSVDLLLTEDPARAGELAAEIDKINDRRKDIGSRIKEEVFSRLADEKKGKAIVMSGDGWSPGVIGIVASQVAEAHNRPAVLIGVSGGFGRGSARSIGKLNIYNYLAKCSDLFVDFGGHAGAAGFKIAVENIPLFERRFIEEANQGITDDDLVPILAIDAEVLIDQLSLALVKEVARLAPFGEGNPVPVLMMRDLAVSNFKTLGKGNKHLKIKFNRGGAEIEAIGFGLGRLAEQLDYAKRYDLAFNLESNEWNGFETAQLRVVDMREAEGVI</sequence>
<feature type="domain" description="RecJ OB" evidence="8">
    <location>
        <begin position="452"/>
        <end position="558"/>
    </location>
</feature>
<accession>A0A1F4T4L1</accession>
<dbReference type="GO" id="GO:0006310">
    <property type="term" value="P:DNA recombination"/>
    <property type="evidence" value="ECO:0007669"/>
    <property type="project" value="InterPro"/>
</dbReference>
<evidence type="ECO:0000256" key="4">
    <source>
        <dbReference type="ARBA" id="ARBA00022801"/>
    </source>
</evidence>
<dbReference type="Proteomes" id="UP000178602">
    <property type="component" value="Unassembled WGS sequence"/>
</dbReference>